<reference evidence="1 2" key="1">
    <citation type="journal article" date="2012" name="Science">
        <title>The Paleozoic origin of enzymatic lignin decomposition reconstructed from 31 fungal genomes.</title>
        <authorList>
            <person name="Floudas D."/>
            <person name="Binder M."/>
            <person name="Riley R."/>
            <person name="Barry K."/>
            <person name="Blanchette R.A."/>
            <person name="Henrissat B."/>
            <person name="Martinez A.T."/>
            <person name="Otillar R."/>
            <person name="Spatafora J.W."/>
            <person name="Yadav J.S."/>
            <person name="Aerts A."/>
            <person name="Benoit I."/>
            <person name="Boyd A."/>
            <person name="Carlson A."/>
            <person name="Copeland A."/>
            <person name="Coutinho P.M."/>
            <person name="de Vries R.P."/>
            <person name="Ferreira P."/>
            <person name="Findley K."/>
            <person name="Foster B."/>
            <person name="Gaskell J."/>
            <person name="Glotzer D."/>
            <person name="Gorecki P."/>
            <person name="Heitman J."/>
            <person name="Hesse C."/>
            <person name="Hori C."/>
            <person name="Igarashi K."/>
            <person name="Jurgens J.A."/>
            <person name="Kallen N."/>
            <person name="Kersten P."/>
            <person name="Kohler A."/>
            <person name="Kuees U."/>
            <person name="Kumar T.K.A."/>
            <person name="Kuo A."/>
            <person name="LaButti K."/>
            <person name="Larrondo L.F."/>
            <person name="Lindquist E."/>
            <person name="Ling A."/>
            <person name="Lombard V."/>
            <person name="Lucas S."/>
            <person name="Lundell T."/>
            <person name="Martin R."/>
            <person name="McLaughlin D.J."/>
            <person name="Morgenstern I."/>
            <person name="Morin E."/>
            <person name="Murat C."/>
            <person name="Nagy L.G."/>
            <person name="Nolan M."/>
            <person name="Ohm R.A."/>
            <person name="Patyshakuliyeva A."/>
            <person name="Rokas A."/>
            <person name="Ruiz-Duenas F.J."/>
            <person name="Sabat G."/>
            <person name="Salamov A."/>
            <person name="Samejima M."/>
            <person name="Schmutz J."/>
            <person name="Slot J.C."/>
            <person name="St John F."/>
            <person name="Stenlid J."/>
            <person name="Sun H."/>
            <person name="Sun S."/>
            <person name="Syed K."/>
            <person name="Tsang A."/>
            <person name="Wiebenga A."/>
            <person name="Young D."/>
            <person name="Pisabarro A."/>
            <person name="Eastwood D.C."/>
            <person name="Martin F."/>
            <person name="Cullen D."/>
            <person name="Grigoriev I.V."/>
            <person name="Hibbett D.S."/>
        </authorList>
    </citation>
    <scope>NUCLEOTIDE SEQUENCE</scope>
    <source>
        <strain evidence="2">FP-58527</strain>
    </source>
</reference>
<evidence type="ECO:0000313" key="1">
    <source>
        <dbReference type="EMBL" id="EPT02294.1"/>
    </source>
</evidence>
<sequence>MPLPTSLHLSSLCLPTHRHDRALFSARLTHSLRLPACRCTPVRMHIVHDRHALRQAQHFRVASHTTASRCGSGSGRL</sequence>
<dbReference type="EMBL" id="KE504136">
    <property type="protein sequence ID" value="EPT02294.1"/>
    <property type="molecule type" value="Genomic_DNA"/>
</dbReference>
<name>S8EGH1_FOMSC</name>
<dbReference type="HOGENOM" id="CLU_2638098_0_0_1"/>
<dbReference type="AlphaFoldDB" id="S8EGH1"/>
<keyword evidence="2" id="KW-1185">Reference proteome</keyword>
<evidence type="ECO:0000313" key="2">
    <source>
        <dbReference type="Proteomes" id="UP000015241"/>
    </source>
</evidence>
<gene>
    <name evidence="1" type="ORF">FOMPIDRAFT_160399</name>
</gene>
<organism evidence="1 2">
    <name type="scientific">Fomitopsis schrenkii</name>
    <name type="common">Brown rot fungus</name>
    <dbReference type="NCBI Taxonomy" id="2126942"/>
    <lineage>
        <taxon>Eukaryota</taxon>
        <taxon>Fungi</taxon>
        <taxon>Dikarya</taxon>
        <taxon>Basidiomycota</taxon>
        <taxon>Agaricomycotina</taxon>
        <taxon>Agaricomycetes</taxon>
        <taxon>Polyporales</taxon>
        <taxon>Fomitopsis</taxon>
    </lineage>
</organism>
<dbReference type="Proteomes" id="UP000015241">
    <property type="component" value="Unassembled WGS sequence"/>
</dbReference>
<dbReference type="InParanoid" id="S8EGH1"/>
<protein>
    <submittedName>
        <fullName evidence="1">Uncharacterized protein</fullName>
    </submittedName>
</protein>
<proteinExistence type="predicted"/>
<accession>S8EGH1</accession>